<accession>A0A218P212</accession>
<dbReference type="GeneID" id="33324063"/>
<organism evidence="1 2">
    <name type="scientific">Thermococcus celer Vu 13 = JCM 8558</name>
    <dbReference type="NCBI Taxonomy" id="1293037"/>
    <lineage>
        <taxon>Archaea</taxon>
        <taxon>Methanobacteriati</taxon>
        <taxon>Methanobacteriota</taxon>
        <taxon>Thermococci</taxon>
        <taxon>Thermococcales</taxon>
        <taxon>Thermococcaceae</taxon>
        <taxon>Thermococcus</taxon>
    </lineage>
</organism>
<evidence type="ECO:0000313" key="1">
    <source>
        <dbReference type="EMBL" id="ASI98938.1"/>
    </source>
</evidence>
<dbReference type="RefSeq" id="WP_088862890.1">
    <property type="nucleotide sequence ID" value="NZ_CP014854.1"/>
</dbReference>
<dbReference type="OrthoDB" id="97702at2157"/>
<sequence length="66" mass="7202">MKKMVYRISIPLAALFLFWPVLYGNLTVLRRIPGDPALQAIAGVLVFGGLAYLSYDEGEDEGITAS</sequence>
<proteinExistence type="predicted"/>
<reference evidence="1 2" key="1">
    <citation type="submission" date="2016-03" db="EMBL/GenBank/DDBJ databases">
        <title>Complete genome sequence of Thermococcus celer.</title>
        <authorList>
            <person name="Oger P.M."/>
        </authorList>
    </citation>
    <scope>NUCLEOTIDE SEQUENCE [LARGE SCALE GENOMIC DNA]</scope>
    <source>
        <strain evidence="1 2">Vu 13</strain>
    </source>
</reference>
<dbReference type="AlphaFoldDB" id="A0A218P212"/>
<dbReference type="KEGG" id="tce:A3L02_04860"/>
<dbReference type="Proteomes" id="UP000197156">
    <property type="component" value="Chromosome"/>
</dbReference>
<evidence type="ECO:0000313" key="2">
    <source>
        <dbReference type="Proteomes" id="UP000197156"/>
    </source>
</evidence>
<name>A0A218P212_THECE</name>
<gene>
    <name evidence="1" type="ORF">A3L02_04860</name>
</gene>
<protein>
    <submittedName>
        <fullName evidence="1">Uncharacterized protein</fullName>
    </submittedName>
</protein>
<keyword evidence="2" id="KW-1185">Reference proteome</keyword>
<dbReference type="EMBL" id="CP014854">
    <property type="protein sequence ID" value="ASI98938.1"/>
    <property type="molecule type" value="Genomic_DNA"/>
</dbReference>